<dbReference type="GeneID" id="37027764"/>
<feature type="region of interest" description="Disordered" evidence="3">
    <location>
        <begin position="1"/>
        <end position="21"/>
    </location>
</feature>
<dbReference type="STRING" id="1569628.A0A316USW0"/>
<reference evidence="4 5" key="1">
    <citation type="journal article" date="2018" name="Mol. Biol. Evol.">
        <title>Broad Genomic Sampling Reveals a Smut Pathogenic Ancestry of the Fungal Clade Ustilaginomycotina.</title>
        <authorList>
            <person name="Kijpornyongpan T."/>
            <person name="Mondo S.J."/>
            <person name="Barry K."/>
            <person name="Sandor L."/>
            <person name="Lee J."/>
            <person name="Lipzen A."/>
            <person name="Pangilinan J."/>
            <person name="LaButti K."/>
            <person name="Hainaut M."/>
            <person name="Henrissat B."/>
            <person name="Grigoriev I.V."/>
            <person name="Spatafora J.W."/>
            <person name="Aime M.C."/>
        </authorList>
    </citation>
    <scope>NUCLEOTIDE SEQUENCE [LARGE SCALE GENOMIC DNA]</scope>
    <source>
        <strain evidence="4 5">MCA 5214</strain>
    </source>
</reference>
<proteinExistence type="predicted"/>
<dbReference type="InterPro" id="IPR029057">
    <property type="entry name" value="PRTase-like"/>
</dbReference>
<sequence length="277" mass="30456">MASSSSAAASQQQHETVPDDHYRVTYEEIHEQISRSARLMRDQFRPDVLVPIMGGGMIPARVLRTFLKVPSEVDSSKKRNIPIQAIGLALYEEVAGTSAESMGREVIRTQWLDEGTFKRSHHAKQPSPSGAGAAGGLLGKNILIVDEVDDTRTTLQYAYQELLADVQKGLAALDPAQRAALPPTRFAIFVVHNKHREGGKKGVLPLMAGQGEGWKLEDQKVGQDGVGEGVWYYSADETGDCWVDYPWETEDILEHNRLATLAKKLGVNTGRPPVKET</sequence>
<evidence type="ECO:0000313" key="5">
    <source>
        <dbReference type="Proteomes" id="UP000245884"/>
    </source>
</evidence>
<evidence type="ECO:0000256" key="3">
    <source>
        <dbReference type="SAM" id="MobiDB-lite"/>
    </source>
</evidence>
<dbReference type="GO" id="GO:0046100">
    <property type="term" value="P:hypoxanthine metabolic process"/>
    <property type="evidence" value="ECO:0007669"/>
    <property type="project" value="TreeGrafter"/>
</dbReference>
<dbReference type="GO" id="GO:0032265">
    <property type="term" value="P:XMP salvage"/>
    <property type="evidence" value="ECO:0007669"/>
    <property type="project" value="TreeGrafter"/>
</dbReference>
<dbReference type="SUPFAM" id="SSF53271">
    <property type="entry name" value="PRTase-like"/>
    <property type="match status" value="1"/>
</dbReference>
<keyword evidence="1" id="KW-0328">Glycosyltransferase</keyword>
<dbReference type="Gene3D" id="3.40.50.2020">
    <property type="match status" value="1"/>
</dbReference>
<evidence type="ECO:0000256" key="1">
    <source>
        <dbReference type="ARBA" id="ARBA00022676"/>
    </source>
</evidence>
<organism evidence="4 5">
    <name type="scientific">Jaminaea rosea</name>
    <dbReference type="NCBI Taxonomy" id="1569628"/>
    <lineage>
        <taxon>Eukaryota</taxon>
        <taxon>Fungi</taxon>
        <taxon>Dikarya</taxon>
        <taxon>Basidiomycota</taxon>
        <taxon>Ustilaginomycotina</taxon>
        <taxon>Exobasidiomycetes</taxon>
        <taxon>Microstromatales</taxon>
        <taxon>Microstromatales incertae sedis</taxon>
        <taxon>Jaminaea</taxon>
    </lineage>
</organism>
<dbReference type="GO" id="GO:0005737">
    <property type="term" value="C:cytoplasm"/>
    <property type="evidence" value="ECO:0007669"/>
    <property type="project" value="TreeGrafter"/>
</dbReference>
<dbReference type="AlphaFoldDB" id="A0A316USW0"/>
<dbReference type="OrthoDB" id="9973266at2759"/>
<keyword evidence="5" id="KW-1185">Reference proteome</keyword>
<dbReference type="Proteomes" id="UP000245884">
    <property type="component" value="Unassembled WGS sequence"/>
</dbReference>
<gene>
    <name evidence="4" type="ORF">BDZ90DRAFT_231650</name>
</gene>
<dbReference type="GO" id="GO:0032264">
    <property type="term" value="P:IMP salvage"/>
    <property type="evidence" value="ECO:0007669"/>
    <property type="project" value="TreeGrafter"/>
</dbReference>
<dbReference type="EMBL" id="KZ819666">
    <property type="protein sequence ID" value="PWN27878.1"/>
    <property type="molecule type" value="Genomic_DNA"/>
</dbReference>
<protein>
    <submittedName>
        <fullName evidence="4">PRTase-like protein</fullName>
    </submittedName>
</protein>
<dbReference type="GO" id="GO:0004422">
    <property type="term" value="F:hypoxanthine phosphoribosyltransferase activity"/>
    <property type="evidence" value="ECO:0007669"/>
    <property type="project" value="TreeGrafter"/>
</dbReference>
<dbReference type="PANTHER" id="PTHR43363:SF1">
    <property type="entry name" value="HYPOXANTHINE-GUANINE PHOSPHORIBOSYLTRANSFERASE"/>
    <property type="match status" value="1"/>
</dbReference>
<dbReference type="GO" id="GO:0032263">
    <property type="term" value="P:GMP salvage"/>
    <property type="evidence" value="ECO:0007669"/>
    <property type="project" value="TreeGrafter"/>
</dbReference>
<dbReference type="PANTHER" id="PTHR43363">
    <property type="entry name" value="HYPOXANTHINE PHOSPHORIBOSYLTRANSFERASE"/>
    <property type="match status" value="1"/>
</dbReference>
<dbReference type="RefSeq" id="XP_025362490.1">
    <property type="nucleotide sequence ID" value="XM_025505941.1"/>
</dbReference>
<keyword evidence="2" id="KW-0808">Transferase</keyword>
<accession>A0A316USW0</accession>
<evidence type="ECO:0000256" key="2">
    <source>
        <dbReference type="ARBA" id="ARBA00022679"/>
    </source>
</evidence>
<feature type="compositionally biased region" description="Low complexity" evidence="3">
    <location>
        <begin position="1"/>
        <end position="13"/>
    </location>
</feature>
<name>A0A316USW0_9BASI</name>
<evidence type="ECO:0000313" key="4">
    <source>
        <dbReference type="EMBL" id="PWN27878.1"/>
    </source>
</evidence>